<dbReference type="Pfam" id="PF00507">
    <property type="entry name" value="Oxidored_q4"/>
    <property type="match status" value="1"/>
</dbReference>
<dbReference type="HAMAP" id="MF_01394">
    <property type="entry name" value="NDH1_NuoA"/>
    <property type="match status" value="1"/>
</dbReference>
<comment type="catalytic activity">
    <reaction evidence="11 12">
        <text>a quinone + NADH + 5 H(+)(in) = a quinol + NAD(+) + 4 H(+)(out)</text>
        <dbReference type="Rhea" id="RHEA:57888"/>
        <dbReference type="ChEBI" id="CHEBI:15378"/>
        <dbReference type="ChEBI" id="CHEBI:24646"/>
        <dbReference type="ChEBI" id="CHEBI:57540"/>
        <dbReference type="ChEBI" id="CHEBI:57945"/>
        <dbReference type="ChEBI" id="CHEBI:132124"/>
    </reaction>
</comment>
<evidence type="ECO:0000256" key="3">
    <source>
        <dbReference type="ARBA" id="ARBA00022448"/>
    </source>
</evidence>
<evidence type="ECO:0000256" key="7">
    <source>
        <dbReference type="ARBA" id="ARBA00022967"/>
    </source>
</evidence>
<feature type="transmembrane region" description="Helical" evidence="11">
    <location>
        <begin position="6"/>
        <end position="29"/>
    </location>
</feature>
<keyword evidence="10 11" id="KW-0472">Membrane</keyword>
<evidence type="ECO:0000256" key="12">
    <source>
        <dbReference type="RuleBase" id="RU003639"/>
    </source>
</evidence>
<keyword evidence="5 11" id="KW-0812">Transmembrane</keyword>
<protein>
    <recommendedName>
        <fullName evidence="11">NADH-quinone oxidoreductase subunit A</fullName>
        <ecNumber evidence="11">7.1.1.-</ecNumber>
    </recommendedName>
    <alternativeName>
        <fullName evidence="11">NADH dehydrogenase I subunit A</fullName>
    </alternativeName>
    <alternativeName>
        <fullName evidence="11">NDH-1 subunit A</fullName>
    </alternativeName>
    <alternativeName>
        <fullName evidence="11">NUO1</fullName>
    </alternativeName>
</protein>
<dbReference type="PANTHER" id="PTHR11058:SF22">
    <property type="entry name" value="NADH-QUINONE OXIDOREDUCTASE SUBUNIT A"/>
    <property type="match status" value="1"/>
</dbReference>
<organism evidence="13 14">
    <name type="scientific">candidate division CSSED10-310 bacterium</name>
    <dbReference type="NCBI Taxonomy" id="2855610"/>
    <lineage>
        <taxon>Bacteria</taxon>
        <taxon>Bacteria division CSSED10-310</taxon>
    </lineage>
</organism>
<keyword evidence="14" id="KW-1185">Reference proteome</keyword>
<dbReference type="EMBL" id="JBHPBY010000344">
    <property type="protein sequence ID" value="MFC1852644.1"/>
    <property type="molecule type" value="Genomic_DNA"/>
</dbReference>
<evidence type="ECO:0000313" key="13">
    <source>
        <dbReference type="EMBL" id="MFC1852644.1"/>
    </source>
</evidence>
<gene>
    <name evidence="11" type="primary">nuoA</name>
    <name evidence="13" type="ORF">ACFL27_20795</name>
</gene>
<dbReference type="InterPro" id="IPR000440">
    <property type="entry name" value="NADH_UbQ/plastoQ_OxRdtase_su3"/>
</dbReference>
<evidence type="ECO:0000256" key="11">
    <source>
        <dbReference type="HAMAP-Rule" id="MF_01394"/>
    </source>
</evidence>
<comment type="caution">
    <text evidence="13">The sequence shown here is derived from an EMBL/GenBank/DDBJ whole genome shotgun (WGS) entry which is preliminary data.</text>
</comment>
<evidence type="ECO:0000256" key="1">
    <source>
        <dbReference type="ARBA" id="ARBA00004141"/>
    </source>
</evidence>
<keyword evidence="3 11" id="KW-0813">Transport</keyword>
<comment type="subunit">
    <text evidence="11">NDH-1 is composed of 14 different subunits. Subunits NuoA, H, J, K, L, M, N constitute the membrane sector of the complex.</text>
</comment>
<evidence type="ECO:0000256" key="9">
    <source>
        <dbReference type="ARBA" id="ARBA00023027"/>
    </source>
</evidence>
<keyword evidence="6 11" id="KW-0874">Quinone</keyword>
<dbReference type="Proteomes" id="UP001594351">
    <property type="component" value="Unassembled WGS sequence"/>
</dbReference>
<comment type="function">
    <text evidence="11">NDH-1 shuttles electrons from NADH, via FMN and iron-sulfur (Fe-S) centers, to quinones in the respiratory chain. The immediate electron acceptor for the enzyme in this species is believed to be ubiquinone. Couples the redox reaction to proton translocation (for every two electrons transferred, four hydrogen ions are translocated across the cytoplasmic membrane), and thus conserves the redox energy in a proton gradient.</text>
</comment>
<reference evidence="13 14" key="1">
    <citation type="submission" date="2024-09" db="EMBL/GenBank/DDBJ databases">
        <title>Laminarin stimulates single cell rates of sulfate reduction while oxygen inhibits transcriptomic activity in coastal marine sediment.</title>
        <authorList>
            <person name="Lindsay M."/>
            <person name="Orcutt B."/>
            <person name="Emerson D."/>
            <person name="Stepanauskas R."/>
            <person name="D'Angelo T."/>
        </authorList>
    </citation>
    <scope>NUCLEOTIDE SEQUENCE [LARGE SCALE GENOMIC DNA]</scope>
    <source>
        <strain evidence="13">SAG AM-311-K15</strain>
    </source>
</reference>
<dbReference type="InterPro" id="IPR023043">
    <property type="entry name" value="NAD(P)H_OxRDtase_bac/plastid"/>
</dbReference>
<feature type="transmembrane region" description="Helical" evidence="11">
    <location>
        <begin position="87"/>
        <end position="109"/>
    </location>
</feature>
<evidence type="ECO:0000256" key="8">
    <source>
        <dbReference type="ARBA" id="ARBA00022989"/>
    </source>
</evidence>
<evidence type="ECO:0000256" key="2">
    <source>
        <dbReference type="ARBA" id="ARBA00008472"/>
    </source>
</evidence>
<name>A0ABV6Z2L0_UNCC1</name>
<evidence type="ECO:0000313" key="14">
    <source>
        <dbReference type="Proteomes" id="UP001594351"/>
    </source>
</evidence>
<evidence type="ECO:0000256" key="6">
    <source>
        <dbReference type="ARBA" id="ARBA00022719"/>
    </source>
</evidence>
<accession>A0ABV6Z2L0</accession>
<keyword evidence="8 11" id="KW-1133">Transmembrane helix</keyword>
<keyword evidence="7 11" id="KW-1278">Translocase</keyword>
<comment type="subcellular location">
    <subcellularLocation>
        <location evidence="11 12">Cell membrane</location>
        <topology evidence="11 12">Multi-pass membrane protein</topology>
    </subcellularLocation>
    <subcellularLocation>
        <location evidence="1">Membrane</location>
        <topology evidence="1">Multi-pass membrane protein</topology>
    </subcellularLocation>
</comment>
<dbReference type="Gene3D" id="1.20.58.1610">
    <property type="entry name" value="NADH:ubiquinone/plastoquinone oxidoreductase, chain 3"/>
    <property type="match status" value="1"/>
</dbReference>
<dbReference type="PANTHER" id="PTHR11058">
    <property type="entry name" value="NADH-UBIQUINONE OXIDOREDUCTASE CHAIN 3"/>
    <property type="match status" value="1"/>
</dbReference>
<evidence type="ECO:0000256" key="10">
    <source>
        <dbReference type="ARBA" id="ARBA00023136"/>
    </source>
</evidence>
<comment type="similarity">
    <text evidence="2 11 12">Belongs to the complex I subunit 3 family.</text>
</comment>
<sequence length="118" mass="13721">MGNPYLPLAILLFLAISIAGVMLIMSFVFGPRRPDEEKLSVYECGINPTRDSRARFSIKFFIIAILFILFDIEVIFLYPWAILYQKLGLFGLVEMTVFIVILLLGYIYLWRKGAFEWE</sequence>
<proteinExistence type="inferred from homology"/>
<dbReference type="EC" id="7.1.1.-" evidence="11"/>
<evidence type="ECO:0000256" key="4">
    <source>
        <dbReference type="ARBA" id="ARBA00022475"/>
    </source>
</evidence>
<dbReference type="InterPro" id="IPR038430">
    <property type="entry name" value="NDAH_ubi_oxred_su3_sf"/>
</dbReference>
<feature type="transmembrane region" description="Helical" evidence="11">
    <location>
        <begin position="60"/>
        <end position="81"/>
    </location>
</feature>
<keyword evidence="11" id="KW-0830">Ubiquinone</keyword>
<evidence type="ECO:0000256" key="5">
    <source>
        <dbReference type="ARBA" id="ARBA00022692"/>
    </source>
</evidence>
<keyword evidence="9 11" id="KW-0520">NAD</keyword>
<keyword evidence="4 11" id="KW-1003">Cell membrane</keyword>